<evidence type="ECO:0000256" key="1">
    <source>
        <dbReference type="SAM" id="MobiDB-lite"/>
    </source>
</evidence>
<feature type="region of interest" description="Disordered" evidence="1">
    <location>
        <begin position="1"/>
        <end position="35"/>
    </location>
</feature>
<feature type="non-terminal residue" evidence="2">
    <location>
        <position position="89"/>
    </location>
</feature>
<protein>
    <submittedName>
        <fullName evidence="2">Uncharacterized protein</fullName>
    </submittedName>
</protein>
<organism evidence="2 3">
    <name type="scientific">Cryomyces antarcticus</name>
    <dbReference type="NCBI Taxonomy" id="329879"/>
    <lineage>
        <taxon>Eukaryota</taxon>
        <taxon>Fungi</taxon>
        <taxon>Dikarya</taxon>
        <taxon>Ascomycota</taxon>
        <taxon>Pezizomycotina</taxon>
        <taxon>Dothideomycetes</taxon>
        <taxon>Dothideomycetes incertae sedis</taxon>
        <taxon>Cryomyces</taxon>
    </lineage>
</organism>
<dbReference type="EMBL" id="JAVRRA010009873">
    <property type="protein sequence ID" value="KAK5244332.1"/>
    <property type="molecule type" value="Genomic_DNA"/>
</dbReference>
<evidence type="ECO:0000313" key="2">
    <source>
        <dbReference type="EMBL" id="KAK5244332.1"/>
    </source>
</evidence>
<feature type="compositionally biased region" description="Basic and acidic residues" evidence="1">
    <location>
        <begin position="14"/>
        <end position="29"/>
    </location>
</feature>
<feature type="compositionally biased region" description="Polar residues" evidence="1">
    <location>
        <begin position="70"/>
        <end position="89"/>
    </location>
</feature>
<dbReference type="Proteomes" id="UP001357485">
    <property type="component" value="Unassembled WGS sequence"/>
</dbReference>
<keyword evidence="3" id="KW-1185">Reference proteome</keyword>
<proteinExistence type="predicted"/>
<comment type="caution">
    <text evidence="2">The sequence shown here is derived from an EMBL/GenBank/DDBJ whole genome shotgun (WGS) entry which is preliminary data.</text>
</comment>
<feature type="region of interest" description="Disordered" evidence="1">
    <location>
        <begin position="62"/>
        <end position="89"/>
    </location>
</feature>
<reference evidence="2 3" key="1">
    <citation type="submission" date="2023-08" db="EMBL/GenBank/DDBJ databases">
        <title>Black Yeasts Isolated from many extreme environments.</title>
        <authorList>
            <person name="Coleine C."/>
            <person name="Stajich J.E."/>
            <person name="Selbmann L."/>
        </authorList>
    </citation>
    <scope>NUCLEOTIDE SEQUENCE [LARGE SCALE GENOMIC DNA]</scope>
    <source>
        <strain evidence="2 3">CCFEE 536</strain>
    </source>
</reference>
<gene>
    <name evidence="2" type="ORF">LTR16_007641</name>
</gene>
<accession>A0ABR0LV16</accession>
<name>A0ABR0LV16_9PEZI</name>
<sequence length="89" mass="9684">MSIFSKIKGAKQAADQHKAPPAAADDKPKPAPYKHVPTHAAVDALSGAPSSWKAEDRERIMAQNKRRSAMTRTNSDLSNFSGSRGNMHR</sequence>
<evidence type="ECO:0000313" key="3">
    <source>
        <dbReference type="Proteomes" id="UP001357485"/>
    </source>
</evidence>